<evidence type="ECO:0000259" key="4">
    <source>
        <dbReference type="PROSITE" id="PS50053"/>
    </source>
</evidence>
<comment type="similarity">
    <text evidence="1 2">Belongs to the ubiquitin family. SUMO subfamily.</text>
</comment>
<dbReference type="SMART" id="SM00213">
    <property type="entry name" value="UBQ"/>
    <property type="match status" value="1"/>
</dbReference>
<reference evidence="5" key="2">
    <citation type="submission" date="2017-05" db="UniProtKB">
        <authorList>
            <consortium name="EnsemblMetazoa"/>
        </authorList>
    </citation>
    <scope>IDENTIFICATION</scope>
</reference>
<feature type="domain" description="Ubiquitin-like" evidence="4">
    <location>
        <begin position="22"/>
        <end position="100"/>
    </location>
</feature>
<dbReference type="SUPFAM" id="SSF54236">
    <property type="entry name" value="Ubiquitin-like"/>
    <property type="match status" value="1"/>
</dbReference>
<dbReference type="CDD" id="cd16115">
    <property type="entry name" value="Ubl_SUMO2_3_4"/>
    <property type="match status" value="1"/>
</dbReference>
<dbReference type="PANTHER" id="PTHR10562">
    <property type="entry name" value="SMALL UBIQUITIN-RELATED MODIFIER"/>
    <property type="match status" value="1"/>
</dbReference>
<evidence type="ECO:0000313" key="5">
    <source>
        <dbReference type="EnsemblMetazoa" id="Aqu2.1.26771_001"/>
    </source>
</evidence>
<dbReference type="InterPro" id="IPR029071">
    <property type="entry name" value="Ubiquitin-like_domsf"/>
</dbReference>
<evidence type="ECO:0000313" key="6">
    <source>
        <dbReference type="Proteomes" id="UP000007879"/>
    </source>
</evidence>
<dbReference type="eggNOG" id="KOG1769">
    <property type="taxonomic scope" value="Eukaryota"/>
</dbReference>
<evidence type="ECO:0000256" key="3">
    <source>
        <dbReference type="SAM" id="MobiDB-lite"/>
    </source>
</evidence>
<dbReference type="EnsemblMetazoa" id="XM_003388016.3">
    <property type="protein sequence ID" value="XP_003388064.1"/>
    <property type="gene ID" value="LOC100637343"/>
</dbReference>
<sequence length="101" mass="11346">MSQDLKPDVKPEGAESGHQSNEHINLKVMGQAGGSVIHFKIKRNTPFKKLITAYCERQGLQKSTIRFMFDGTPMQEDQTPNDLDMEDDDTIEVFQAQTGGF</sequence>
<dbReference type="Proteomes" id="UP000007879">
    <property type="component" value="Unassembled WGS sequence"/>
</dbReference>
<evidence type="ECO:0000256" key="2">
    <source>
        <dbReference type="RuleBase" id="RU361190"/>
    </source>
</evidence>
<gene>
    <name evidence="5" type="primary">100637343</name>
</gene>
<dbReference type="AlphaFoldDB" id="A0A1X7UH15"/>
<dbReference type="InParanoid" id="A0A1X7UH15"/>
<dbReference type="Gene3D" id="3.10.20.90">
    <property type="entry name" value="Phosphatidylinositol 3-kinase Catalytic Subunit, Chain A, domain 1"/>
    <property type="match status" value="1"/>
</dbReference>
<dbReference type="FunFam" id="3.10.20.90:FF:000174">
    <property type="entry name" value="Small ubiquitin-related modifier"/>
    <property type="match status" value="1"/>
</dbReference>
<dbReference type="EnsemblMetazoa" id="Aqu2.1.26771_001">
    <property type="protein sequence ID" value="Aqu2.1.26771_001"/>
    <property type="gene ID" value="Aqu2.1.26771"/>
</dbReference>
<dbReference type="Pfam" id="PF11976">
    <property type="entry name" value="Rad60-SLD"/>
    <property type="match status" value="1"/>
</dbReference>
<organism evidence="5">
    <name type="scientific">Amphimedon queenslandica</name>
    <name type="common">Sponge</name>
    <dbReference type="NCBI Taxonomy" id="400682"/>
    <lineage>
        <taxon>Eukaryota</taxon>
        <taxon>Metazoa</taxon>
        <taxon>Porifera</taxon>
        <taxon>Demospongiae</taxon>
        <taxon>Heteroscleromorpha</taxon>
        <taxon>Haplosclerida</taxon>
        <taxon>Niphatidae</taxon>
        <taxon>Amphimedon</taxon>
    </lineage>
</organism>
<comment type="subcellular location">
    <subcellularLocation>
        <location evidence="2">Nucleus</location>
    </subcellularLocation>
</comment>
<keyword evidence="2" id="KW-0539">Nucleus</keyword>
<dbReference type="KEGG" id="aqu:100637343"/>
<keyword evidence="6" id="KW-1185">Reference proteome</keyword>
<keyword evidence="2" id="KW-0833">Ubl conjugation pathway</keyword>
<dbReference type="InterPro" id="IPR022617">
    <property type="entry name" value="Rad60/SUMO-like_dom"/>
</dbReference>
<dbReference type="InterPro" id="IPR000626">
    <property type="entry name" value="Ubiquitin-like_dom"/>
</dbReference>
<dbReference type="STRING" id="400682.A0A1X7UH15"/>
<dbReference type="GO" id="GO:0005634">
    <property type="term" value="C:nucleus"/>
    <property type="evidence" value="ECO:0007669"/>
    <property type="project" value="UniProtKB-SubCell"/>
</dbReference>
<proteinExistence type="inferred from homology"/>
<accession>A0A1X7UH15</accession>
<protein>
    <recommendedName>
        <fullName evidence="2">Small ubiquitin-related modifier</fullName>
        <shortName evidence="2">SUMO</shortName>
    </recommendedName>
</protein>
<dbReference type="FunCoup" id="A0A1X7UH15">
    <property type="interactions" value="1014"/>
</dbReference>
<feature type="region of interest" description="Disordered" evidence="3">
    <location>
        <begin position="1"/>
        <end position="24"/>
    </location>
</feature>
<reference evidence="6" key="1">
    <citation type="journal article" date="2010" name="Nature">
        <title>The Amphimedon queenslandica genome and the evolution of animal complexity.</title>
        <authorList>
            <person name="Srivastava M."/>
            <person name="Simakov O."/>
            <person name="Chapman J."/>
            <person name="Fahey B."/>
            <person name="Gauthier M.E."/>
            <person name="Mitros T."/>
            <person name="Richards G.S."/>
            <person name="Conaco C."/>
            <person name="Dacre M."/>
            <person name="Hellsten U."/>
            <person name="Larroux C."/>
            <person name="Putnam N.H."/>
            <person name="Stanke M."/>
            <person name="Adamska M."/>
            <person name="Darling A."/>
            <person name="Degnan S.M."/>
            <person name="Oakley T.H."/>
            <person name="Plachetzki D.C."/>
            <person name="Zhai Y."/>
            <person name="Adamski M."/>
            <person name="Calcino A."/>
            <person name="Cummins S.F."/>
            <person name="Goodstein D.M."/>
            <person name="Harris C."/>
            <person name="Jackson D.J."/>
            <person name="Leys S.P."/>
            <person name="Shu S."/>
            <person name="Woodcroft B.J."/>
            <person name="Vervoort M."/>
            <person name="Kosik K.S."/>
            <person name="Manning G."/>
            <person name="Degnan B.M."/>
            <person name="Rokhsar D.S."/>
        </authorList>
    </citation>
    <scope>NUCLEOTIDE SEQUENCE [LARGE SCALE GENOMIC DNA]</scope>
</reference>
<dbReference type="OrthoDB" id="442921at2759"/>
<dbReference type="PROSITE" id="PS50053">
    <property type="entry name" value="UBIQUITIN_2"/>
    <property type="match status" value="1"/>
</dbReference>
<name>A0A1X7UH15_AMPQE</name>
<evidence type="ECO:0000256" key="1">
    <source>
        <dbReference type="ARBA" id="ARBA00009185"/>
    </source>
</evidence>